<dbReference type="Gene3D" id="1.10.600.10">
    <property type="entry name" value="Farnesyl Diphosphate Synthase"/>
    <property type="match status" value="1"/>
</dbReference>
<dbReference type="GO" id="GO:0009507">
    <property type="term" value="C:chloroplast"/>
    <property type="evidence" value="ECO:0007669"/>
    <property type="project" value="TreeGrafter"/>
</dbReference>
<protein>
    <recommendedName>
        <fullName evidence="4">Terpene synthase N-terminal domain-containing protein</fullName>
    </recommendedName>
</protein>
<dbReference type="Proteomes" id="UP001054252">
    <property type="component" value="Unassembled WGS sequence"/>
</dbReference>
<dbReference type="GO" id="GO:0000287">
    <property type="term" value="F:magnesium ion binding"/>
    <property type="evidence" value="ECO:0007669"/>
    <property type="project" value="TreeGrafter"/>
</dbReference>
<dbReference type="GO" id="GO:0010333">
    <property type="term" value="F:terpene synthase activity"/>
    <property type="evidence" value="ECO:0007669"/>
    <property type="project" value="InterPro"/>
</dbReference>
<dbReference type="AlphaFoldDB" id="A0AAV5IY85"/>
<dbReference type="InterPro" id="IPR001906">
    <property type="entry name" value="Terpene_synth_N"/>
</dbReference>
<evidence type="ECO:0000256" key="3">
    <source>
        <dbReference type="ARBA" id="ARBA00023239"/>
    </source>
</evidence>
<dbReference type="SUPFAM" id="SSF48576">
    <property type="entry name" value="Terpenoid synthases"/>
    <property type="match status" value="1"/>
</dbReference>
<dbReference type="InterPro" id="IPR050148">
    <property type="entry name" value="Terpene_synthase-like"/>
</dbReference>
<name>A0AAV5IY85_9ROSI</name>
<comment type="caution">
    <text evidence="5">The sequence shown here is derived from an EMBL/GenBank/DDBJ whole genome shotgun (WGS) entry which is preliminary data.</text>
</comment>
<reference evidence="5 6" key="1">
    <citation type="journal article" date="2021" name="Commun. Biol.">
        <title>The genome of Shorea leprosula (Dipterocarpaceae) highlights the ecological relevance of drought in aseasonal tropical rainforests.</title>
        <authorList>
            <person name="Ng K.K.S."/>
            <person name="Kobayashi M.J."/>
            <person name="Fawcett J.A."/>
            <person name="Hatakeyama M."/>
            <person name="Paape T."/>
            <person name="Ng C.H."/>
            <person name="Ang C.C."/>
            <person name="Tnah L.H."/>
            <person name="Lee C.T."/>
            <person name="Nishiyama T."/>
            <person name="Sese J."/>
            <person name="O'Brien M.J."/>
            <person name="Copetti D."/>
            <person name="Mohd Noor M.I."/>
            <person name="Ong R.C."/>
            <person name="Putra M."/>
            <person name="Sireger I.Z."/>
            <person name="Indrioko S."/>
            <person name="Kosugi Y."/>
            <person name="Izuno A."/>
            <person name="Isagi Y."/>
            <person name="Lee S.L."/>
            <person name="Shimizu K.K."/>
        </authorList>
    </citation>
    <scope>NUCLEOTIDE SEQUENCE [LARGE SCALE GENOMIC DNA]</scope>
    <source>
        <strain evidence="5">214</strain>
    </source>
</reference>
<accession>A0AAV5IY85</accession>
<dbReference type="InterPro" id="IPR008949">
    <property type="entry name" value="Isoprenoid_synthase_dom_sf"/>
</dbReference>
<gene>
    <name evidence="5" type="ORF">SLEP1_g18638</name>
</gene>
<keyword evidence="3" id="KW-0456">Lyase</keyword>
<dbReference type="Gene3D" id="1.50.10.160">
    <property type="match status" value="2"/>
</dbReference>
<evidence type="ECO:0000259" key="4">
    <source>
        <dbReference type="Pfam" id="PF01397"/>
    </source>
</evidence>
<dbReference type="EMBL" id="BPVZ01000026">
    <property type="protein sequence ID" value="GKV06797.1"/>
    <property type="molecule type" value="Genomic_DNA"/>
</dbReference>
<feature type="domain" description="Terpene synthase N-terminal" evidence="4">
    <location>
        <begin position="155"/>
        <end position="269"/>
    </location>
</feature>
<dbReference type="PANTHER" id="PTHR31739:SF3">
    <property type="entry name" value="ENT-KAUR-16-ENE SYNTHASE, CHLOROPLASTIC"/>
    <property type="match status" value="1"/>
</dbReference>
<comment type="cofactor">
    <cofactor evidence="1">
        <name>Mg(2+)</name>
        <dbReference type="ChEBI" id="CHEBI:18420"/>
    </cofactor>
</comment>
<evidence type="ECO:0000256" key="2">
    <source>
        <dbReference type="ARBA" id="ARBA00022842"/>
    </source>
</evidence>
<evidence type="ECO:0000313" key="5">
    <source>
        <dbReference type="EMBL" id="GKV06797.1"/>
    </source>
</evidence>
<dbReference type="SUPFAM" id="SSF48239">
    <property type="entry name" value="Terpenoid cyclases/Protein prenyltransferases"/>
    <property type="match status" value="2"/>
</dbReference>
<proteinExistence type="predicted"/>
<organism evidence="5 6">
    <name type="scientific">Rubroshorea leprosula</name>
    <dbReference type="NCBI Taxonomy" id="152421"/>
    <lineage>
        <taxon>Eukaryota</taxon>
        <taxon>Viridiplantae</taxon>
        <taxon>Streptophyta</taxon>
        <taxon>Embryophyta</taxon>
        <taxon>Tracheophyta</taxon>
        <taxon>Spermatophyta</taxon>
        <taxon>Magnoliopsida</taxon>
        <taxon>eudicotyledons</taxon>
        <taxon>Gunneridae</taxon>
        <taxon>Pentapetalae</taxon>
        <taxon>rosids</taxon>
        <taxon>malvids</taxon>
        <taxon>Malvales</taxon>
        <taxon>Dipterocarpaceae</taxon>
        <taxon>Rubroshorea</taxon>
    </lineage>
</organism>
<dbReference type="Pfam" id="PF01397">
    <property type="entry name" value="Terpene_synth"/>
    <property type="match status" value="1"/>
</dbReference>
<dbReference type="InterPro" id="IPR036965">
    <property type="entry name" value="Terpene_synth_N_sf"/>
</dbReference>
<dbReference type="InterPro" id="IPR008930">
    <property type="entry name" value="Terpenoid_cyclase/PrenylTrfase"/>
</dbReference>
<evidence type="ECO:0000313" key="6">
    <source>
        <dbReference type="Proteomes" id="UP001054252"/>
    </source>
</evidence>
<keyword evidence="2" id="KW-0460">Magnesium</keyword>
<evidence type="ECO:0000256" key="1">
    <source>
        <dbReference type="ARBA" id="ARBA00001946"/>
    </source>
</evidence>
<dbReference type="GO" id="GO:0009686">
    <property type="term" value="P:gibberellin biosynthetic process"/>
    <property type="evidence" value="ECO:0007669"/>
    <property type="project" value="TreeGrafter"/>
</dbReference>
<sequence>MSECSDCAKSCLSSTLILLPVPGAPFLCQVAMVPSPNSPQTPCFPQGLYWLLDDQLYDGSWSLPNRHPLLTKDAISSTLACVLALRQWGIGEEQMERGLQFIESNFASVKDKNQYTPIGFEIIFSAMIEYAKDLNLNLPSRSTDRDALLPKRDLEHQRKNGSLFNSPSMTAAALAYLQNDACLYYLHTVLQKFGNAVPTIYPFNIHAHLCMVETVESLGINWHFREEINNVLDEIYGCWQQGQEDIFLDLATCAMAFQIVRNNRYNVSSAPTLALHCWGGIAYAAEGSLFNQSPDIMLAGYFCIAVVGCALPYDARGPIVLPALYFVGPRLSEEVVKSTEYNDLFKLVGTCGIFSMIVGASRESKQGKLNAVPLRMIHGPADVTEEDTIKEINSYIHDRTRELLILDLQGNGSMVPRACKDLFWNLCKVMHLFYMKDDGYNFA</sequence>
<dbReference type="Gene3D" id="1.50.10.130">
    <property type="entry name" value="Terpene synthase, N-terminal domain"/>
    <property type="match status" value="1"/>
</dbReference>
<dbReference type="PANTHER" id="PTHR31739">
    <property type="entry name" value="ENT-COPALYL DIPHOSPHATE SYNTHASE, CHLOROPLASTIC"/>
    <property type="match status" value="1"/>
</dbReference>
<keyword evidence="6" id="KW-1185">Reference proteome</keyword>